<proteinExistence type="predicted"/>
<name>A0ABY1GHJ6_9GAMM</name>
<accession>A0ABY1GHJ6</accession>
<reference evidence="3 4" key="1">
    <citation type="submission" date="2016-10" db="EMBL/GenBank/DDBJ databases">
        <authorList>
            <person name="Varghese N."/>
            <person name="Submissions S."/>
        </authorList>
    </citation>
    <scope>NUCLEOTIDE SEQUENCE [LARGE SCALE GENOMIC DNA]</scope>
    <source>
        <strain evidence="3 4">CGMCC 1.8499</strain>
    </source>
</reference>
<gene>
    <name evidence="3" type="ORF">SAMN04487854_104107</name>
</gene>
<evidence type="ECO:0000313" key="3">
    <source>
        <dbReference type="EMBL" id="SFT53045.1"/>
    </source>
</evidence>
<sequence>MYWSKVLPNLNNAKLGVVIAAIGWVFAVVFALYLAYQQQTQVFDPDNKMAQTDWLQSFHATMGIKSKGIELTHADTLYIVDEDSCVCSTRSQPHIQSLSEYALNNDIHVVKLTPTPALARLLPAQPAAILVSKEQQLVYAGPLSKGLACSSQNGFVELVIANLRAGFNSRFINSDAKGCYCQIS</sequence>
<keyword evidence="1" id="KW-0472">Membrane</keyword>
<dbReference type="InterPro" id="IPR045494">
    <property type="entry name" value="DUF6436"/>
</dbReference>
<protein>
    <recommendedName>
        <fullName evidence="2">DUF6436 domain-containing protein</fullName>
    </recommendedName>
</protein>
<keyword evidence="1" id="KW-0812">Transmembrane</keyword>
<comment type="caution">
    <text evidence="3">The sequence shown here is derived from an EMBL/GenBank/DDBJ whole genome shotgun (WGS) entry which is preliminary data.</text>
</comment>
<keyword evidence="1" id="KW-1133">Transmembrane helix</keyword>
<dbReference type="EMBL" id="FPAZ01000004">
    <property type="protein sequence ID" value="SFT53045.1"/>
    <property type="molecule type" value="Genomic_DNA"/>
</dbReference>
<dbReference type="Proteomes" id="UP000183805">
    <property type="component" value="Unassembled WGS sequence"/>
</dbReference>
<evidence type="ECO:0000259" key="2">
    <source>
        <dbReference type="Pfam" id="PF20029"/>
    </source>
</evidence>
<evidence type="ECO:0000313" key="4">
    <source>
        <dbReference type="Proteomes" id="UP000183805"/>
    </source>
</evidence>
<evidence type="ECO:0000256" key="1">
    <source>
        <dbReference type="SAM" id="Phobius"/>
    </source>
</evidence>
<dbReference type="Pfam" id="PF20029">
    <property type="entry name" value="DUF6436"/>
    <property type="match status" value="1"/>
</dbReference>
<organism evidence="3 4">
    <name type="scientific">Pseudoalteromonas lipolytica</name>
    <dbReference type="NCBI Taxonomy" id="570156"/>
    <lineage>
        <taxon>Bacteria</taxon>
        <taxon>Pseudomonadati</taxon>
        <taxon>Pseudomonadota</taxon>
        <taxon>Gammaproteobacteria</taxon>
        <taxon>Alteromonadales</taxon>
        <taxon>Pseudoalteromonadaceae</taxon>
        <taxon>Pseudoalteromonas</taxon>
    </lineage>
</organism>
<feature type="domain" description="DUF6436" evidence="2">
    <location>
        <begin position="71"/>
        <end position="182"/>
    </location>
</feature>
<feature type="transmembrane region" description="Helical" evidence="1">
    <location>
        <begin position="15"/>
        <end position="36"/>
    </location>
</feature>
<keyword evidence="4" id="KW-1185">Reference proteome</keyword>